<reference evidence="1 2" key="1">
    <citation type="submission" date="2012-08" db="EMBL/GenBank/DDBJ databases">
        <title>Oryza genome evolution.</title>
        <authorList>
            <person name="Wing R.A."/>
        </authorList>
    </citation>
    <scope>NUCLEOTIDE SEQUENCE</scope>
</reference>
<accession>A0A0D9VA46</accession>
<keyword evidence="2" id="KW-1185">Reference proteome</keyword>
<dbReference type="EnsemblPlants" id="LPERR01G38000.1">
    <property type="protein sequence ID" value="LPERR01G38000.1"/>
    <property type="gene ID" value="LPERR01G38000"/>
</dbReference>
<sequence length="100" mass="11207">MVSSSGVGEYKQRRYEVWRYAYEVGPRGVSRRGGRHAVTVGIGGRSLCVSTRGDRDVLRNRLYFAGDPYTSVEYYDGHPRGYLLPTATAGEYVAPEFHLS</sequence>
<evidence type="ECO:0000313" key="1">
    <source>
        <dbReference type="EnsemblPlants" id="LPERR01G38000.1"/>
    </source>
</evidence>
<dbReference type="AlphaFoldDB" id="A0A0D9VA46"/>
<reference evidence="1" key="3">
    <citation type="submission" date="2015-04" db="UniProtKB">
        <authorList>
            <consortium name="EnsemblPlants"/>
        </authorList>
    </citation>
    <scope>IDENTIFICATION</scope>
</reference>
<evidence type="ECO:0000313" key="2">
    <source>
        <dbReference type="Proteomes" id="UP000032180"/>
    </source>
</evidence>
<proteinExistence type="predicted"/>
<reference evidence="2" key="2">
    <citation type="submission" date="2013-12" db="EMBL/GenBank/DDBJ databases">
        <authorList>
            <person name="Yu Y."/>
            <person name="Lee S."/>
            <person name="de Baynast K."/>
            <person name="Wissotski M."/>
            <person name="Liu L."/>
            <person name="Talag J."/>
            <person name="Goicoechea J."/>
            <person name="Angelova A."/>
            <person name="Jetty R."/>
            <person name="Kudrna D."/>
            <person name="Golser W."/>
            <person name="Rivera L."/>
            <person name="Zhang J."/>
            <person name="Wing R."/>
        </authorList>
    </citation>
    <scope>NUCLEOTIDE SEQUENCE</scope>
</reference>
<dbReference type="HOGENOM" id="CLU_2310088_0_0_1"/>
<dbReference type="Proteomes" id="UP000032180">
    <property type="component" value="Chromosome 1"/>
</dbReference>
<evidence type="ECO:0008006" key="3">
    <source>
        <dbReference type="Google" id="ProtNLM"/>
    </source>
</evidence>
<protein>
    <recommendedName>
        <fullName evidence="3">DUF295 domain-containing protein</fullName>
    </recommendedName>
</protein>
<organism evidence="1 2">
    <name type="scientific">Leersia perrieri</name>
    <dbReference type="NCBI Taxonomy" id="77586"/>
    <lineage>
        <taxon>Eukaryota</taxon>
        <taxon>Viridiplantae</taxon>
        <taxon>Streptophyta</taxon>
        <taxon>Embryophyta</taxon>
        <taxon>Tracheophyta</taxon>
        <taxon>Spermatophyta</taxon>
        <taxon>Magnoliopsida</taxon>
        <taxon>Liliopsida</taxon>
        <taxon>Poales</taxon>
        <taxon>Poaceae</taxon>
        <taxon>BOP clade</taxon>
        <taxon>Oryzoideae</taxon>
        <taxon>Oryzeae</taxon>
        <taxon>Oryzinae</taxon>
        <taxon>Leersia</taxon>
    </lineage>
</organism>
<dbReference type="Gramene" id="LPERR01G38000.1">
    <property type="protein sequence ID" value="LPERR01G38000.1"/>
    <property type="gene ID" value="LPERR01G38000"/>
</dbReference>
<name>A0A0D9VA46_9ORYZ</name>